<dbReference type="EMBL" id="CP012801">
    <property type="protein sequence ID" value="ALJ57666.1"/>
    <property type="molecule type" value="Genomic_DNA"/>
</dbReference>
<dbReference type="InterPro" id="IPR049458">
    <property type="entry name" value="EpsG-like"/>
</dbReference>
<sequence>MNYPFCIILNILIYNSLSLYYLFPLFGNKSRKDNGYVLTWFFLLFLCLYSLYSGDWLHYREKLDFYEMYSFSGLEPVYDMILFQIEGRYILFRFIVWGIALLLLRTLFHRLAINSFRMLGFFVIWGILFFAYARVSLGLSLLFYGYSFWVKPTHKMRFIGYLWGTVCVFSSIFCHKSLVVLVLLLPFTFISLYRKRFLFYCCCCIILLFIFNNLILPYIDIYLSQLDGTEYFSAESYARPFGKKIVDASVRSPLFILMAYLVYELVWKKKQKEFSWEIQRYFVFVILIFLTSLTLFFSDIKSQVLFYRVLYMIFIPFAIILSEAYFIVSRRVLLLCSLMAYLGGNMWLAYSFLGHLNGTIQ</sequence>
<reference evidence="1 2" key="1">
    <citation type="journal article" date="2015" name="Science">
        <title>Genetic determinants of in vivo fitness and diet responsiveness in multiple human gut Bacteroides.</title>
        <authorList>
            <person name="Wu M."/>
            <person name="McNulty N.P."/>
            <person name="Rodionov D.A."/>
            <person name="Khoroshkin M.S."/>
            <person name="Griffin N.W."/>
            <person name="Cheng J."/>
            <person name="Latreille P."/>
            <person name="Kerstetter R.A."/>
            <person name="Terrapon N."/>
            <person name="Henrissat B."/>
            <person name="Osterman A.L."/>
            <person name="Gordon J.I."/>
        </authorList>
    </citation>
    <scope>NUCLEOTIDE SEQUENCE [LARGE SCALE GENOMIC DNA]</scope>
    <source>
        <strain evidence="1 2">WH2</strain>
    </source>
</reference>
<evidence type="ECO:0000313" key="1">
    <source>
        <dbReference type="EMBL" id="ALJ57666.1"/>
    </source>
</evidence>
<dbReference type="PATRIC" id="fig|246787.4.peg.413"/>
<accession>A0A0P0G1G4</accession>
<name>A0A0P0G1G4_9BACE</name>
<dbReference type="AlphaFoldDB" id="A0A0P0G1G4"/>
<evidence type="ECO:0000313" key="2">
    <source>
        <dbReference type="Proteomes" id="UP000061809"/>
    </source>
</evidence>
<dbReference type="Pfam" id="PF14897">
    <property type="entry name" value="EpsG"/>
    <property type="match status" value="1"/>
</dbReference>
<protein>
    <submittedName>
        <fullName evidence="1">Uncharacterized protein</fullName>
    </submittedName>
</protein>
<proteinExistence type="predicted"/>
<organism evidence="1 2">
    <name type="scientific">Bacteroides cellulosilyticus</name>
    <dbReference type="NCBI Taxonomy" id="246787"/>
    <lineage>
        <taxon>Bacteria</taxon>
        <taxon>Pseudomonadati</taxon>
        <taxon>Bacteroidota</taxon>
        <taxon>Bacteroidia</taxon>
        <taxon>Bacteroidales</taxon>
        <taxon>Bacteroidaceae</taxon>
        <taxon>Bacteroides</taxon>
    </lineage>
</organism>
<dbReference type="Proteomes" id="UP000061809">
    <property type="component" value="Chromosome"/>
</dbReference>
<dbReference type="KEGG" id="bcel:BcellWH2_00391"/>
<gene>
    <name evidence="1" type="ORF">BcellWH2_00391</name>
</gene>